<evidence type="ECO:0000256" key="5">
    <source>
        <dbReference type="SAM" id="MobiDB-lite"/>
    </source>
</evidence>
<dbReference type="InterPro" id="IPR013083">
    <property type="entry name" value="Znf_RING/FYVE/PHD"/>
</dbReference>
<evidence type="ECO:0000256" key="2">
    <source>
        <dbReference type="ARBA" id="ARBA00022771"/>
    </source>
</evidence>
<feature type="domain" description="RING-type" evidence="6">
    <location>
        <begin position="126"/>
        <end position="161"/>
    </location>
</feature>
<dbReference type="SMART" id="SM00184">
    <property type="entry name" value="RING"/>
    <property type="match status" value="1"/>
</dbReference>
<dbReference type="InterPro" id="IPR001841">
    <property type="entry name" value="Znf_RING"/>
</dbReference>
<dbReference type="PROSITE" id="PS50089">
    <property type="entry name" value="ZF_RING_2"/>
    <property type="match status" value="1"/>
</dbReference>
<keyword evidence="1" id="KW-0479">Metal-binding</keyword>
<proteinExistence type="predicted"/>
<dbReference type="AlphaFoldDB" id="A0AAE1HKE2"/>
<evidence type="ECO:0000313" key="7">
    <source>
        <dbReference type="EMBL" id="KAK3922763.1"/>
    </source>
</evidence>
<comment type="caution">
    <text evidence="7">The sequence shown here is derived from an EMBL/GenBank/DDBJ whole genome shotgun (WGS) entry which is preliminary data.</text>
</comment>
<dbReference type="EMBL" id="JAHWGI010001108">
    <property type="protein sequence ID" value="KAK3922763.1"/>
    <property type="molecule type" value="Genomic_DNA"/>
</dbReference>
<evidence type="ECO:0000256" key="1">
    <source>
        <dbReference type="ARBA" id="ARBA00022723"/>
    </source>
</evidence>
<keyword evidence="2 4" id="KW-0863">Zinc-finger</keyword>
<dbReference type="GO" id="GO:0008270">
    <property type="term" value="F:zinc ion binding"/>
    <property type="evidence" value="ECO:0007669"/>
    <property type="project" value="UniProtKB-KW"/>
</dbReference>
<organism evidence="7 8">
    <name type="scientific">Frankliniella fusca</name>
    <dbReference type="NCBI Taxonomy" id="407009"/>
    <lineage>
        <taxon>Eukaryota</taxon>
        <taxon>Metazoa</taxon>
        <taxon>Ecdysozoa</taxon>
        <taxon>Arthropoda</taxon>
        <taxon>Hexapoda</taxon>
        <taxon>Insecta</taxon>
        <taxon>Pterygota</taxon>
        <taxon>Neoptera</taxon>
        <taxon>Paraneoptera</taxon>
        <taxon>Thysanoptera</taxon>
        <taxon>Terebrantia</taxon>
        <taxon>Thripoidea</taxon>
        <taxon>Thripidae</taxon>
        <taxon>Frankliniella</taxon>
    </lineage>
</organism>
<accession>A0AAE1HKE2</accession>
<dbReference type="Gene3D" id="3.30.40.10">
    <property type="entry name" value="Zinc/RING finger domain, C3HC4 (zinc finger)"/>
    <property type="match status" value="1"/>
</dbReference>
<reference evidence="7" key="2">
    <citation type="journal article" date="2023" name="BMC Genomics">
        <title>Pest status, molecular evolution, and epigenetic factors derived from the genome assembly of Frankliniella fusca, a thysanopteran phytovirus vector.</title>
        <authorList>
            <person name="Catto M.A."/>
            <person name="Labadie P.E."/>
            <person name="Jacobson A.L."/>
            <person name="Kennedy G.G."/>
            <person name="Srinivasan R."/>
            <person name="Hunt B.G."/>
        </authorList>
    </citation>
    <scope>NUCLEOTIDE SEQUENCE</scope>
    <source>
        <strain evidence="7">PL_HMW_Pooled</strain>
    </source>
</reference>
<evidence type="ECO:0000259" key="6">
    <source>
        <dbReference type="PROSITE" id="PS50089"/>
    </source>
</evidence>
<sequence>MPQNGSNEAPEEWVINVNILGPNTLEAKNIMFGIADGVQAAPAPTPANPSTPLLQRRRPGRPSRRELELRNTPPINDLQQLQQQVRQQMQQQMQQQMPQQMPQQILHQMPHPRQDPPQLPISGLPCGLCKSLTADTIISSCGHSVCGNCVPRLLSICPTCQRTFFPGNLIRTRP</sequence>
<evidence type="ECO:0000313" key="8">
    <source>
        <dbReference type="Proteomes" id="UP001219518"/>
    </source>
</evidence>
<reference evidence="7" key="1">
    <citation type="submission" date="2021-07" db="EMBL/GenBank/DDBJ databases">
        <authorList>
            <person name="Catto M.A."/>
            <person name="Jacobson A."/>
            <person name="Kennedy G."/>
            <person name="Labadie P."/>
            <person name="Hunt B.G."/>
            <person name="Srinivasan R."/>
        </authorList>
    </citation>
    <scope>NUCLEOTIDE SEQUENCE</scope>
    <source>
        <strain evidence="7">PL_HMW_Pooled</strain>
        <tissue evidence="7">Head</tissue>
    </source>
</reference>
<feature type="region of interest" description="Disordered" evidence="5">
    <location>
        <begin position="41"/>
        <end position="77"/>
    </location>
</feature>
<keyword evidence="3" id="KW-0862">Zinc</keyword>
<dbReference type="InterPro" id="IPR017907">
    <property type="entry name" value="Znf_RING_CS"/>
</dbReference>
<dbReference type="PROSITE" id="PS00518">
    <property type="entry name" value="ZF_RING_1"/>
    <property type="match status" value="1"/>
</dbReference>
<evidence type="ECO:0000256" key="4">
    <source>
        <dbReference type="PROSITE-ProRule" id="PRU00175"/>
    </source>
</evidence>
<protein>
    <submittedName>
        <fullName evidence="7">V(D)J recombination-activating protein 1</fullName>
    </submittedName>
</protein>
<dbReference type="SUPFAM" id="SSF57850">
    <property type="entry name" value="RING/U-box"/>
    <property type="match status" value="1"/>
</dbReference>
<gene>
    <name evidence="7" type="ORF">KUF71_000165</name>
</gene>
<name>A0AAE1HKE2_9NEOP</name>
<keyword evidence="8" id="KW-1185">Reference proteome</keyword>
<dbReference type="Proteomes" id="UP001219518">
    <property type="component" value="Unassembled WGS sequence"/>
</dbReference>
<evidence type="ECO:0000256" key="3">
    <source>
        <dbReference type="ARBA" id="ARBA00022833"/>
    </source>
</evidence>